<dbReference type="InterPro" id="IPR036689">
    <property type="entry name" value="ESAT-6-like_sf"/>
</dbReference>
<feature type="transmembrane region" description="Helical" evidence="3">
    <location>
        <begin position="267"/>
        <end position="286"/>
    </location>
</feature>
<keyword evidence="3" id="KW-1133">Transmembrane helix</keyword>
<feature type="transmembrane region" description="Helical" evidence="3">
    <location>
        <begin position="237"/>
        <end position="260"/>
    </location>
</feature>
<accession>A0A2M9B6K5</accession>
<keyword evidence="6" id="KW-1185">Reference proteome</keyword>
<dbReference type="SUPFAM" id="SSF140453">
    <property type="entry name" value="EsxAB dimer-like"/>
    <property type="match status" value="1"/>
</dbReference>
<keyword evidence="3" id="KW-0472">Membrane</keyword>
<keyword evidence="1" id="KW-0175">Coiled coil</keyword>
<evidence type="ECO:0000256" key="3">
    <source>
        <dbReference type="SAM" id="Phobius"/>
    </source>
</evidence>
<keyword evidence="3" id="KW-0812">Transmembrane</keyword>
<dbReference type="InterPro" id="IPR049082">
    <property type="entry name" value="T7SS_signal"/>
</dbReference>
<feature type="domain" description="Putative T7SS secretion signal" evidence="4">
    <location>
        <begin position="19"/>
        <end position="202"/>
    </location>
</feature>
<feature type="region of interest" description="Disordered" evidence="2">
    <location>
        <begin position="123"/>
        <end position="161"/>
    </location>
</feature>
<reference evidence="5 6" key="1">
    <citation type="submission" date="2017-11" db="EMBL/GenBank/DDBJ databases">
        <title>Genomic Encyclopedia of Archaeal and Bacterial Type Strains, Phase II (KMG-II): From Individual Species to Whole Genera.</title>
        <authorList>
            <person name="Goeker M."/>
        </authorList>
    </citation>
    <scope>NUCLEOTIDE SEQUENCE [LARGE SCALE GENOMIC DNA]</scope>
    <source>
        <strain evidence="5 6">DSM 27763</strain>
    </source>
</reference>
<evidence type="ECO:0000313" key="5">
    <source>
        <dbReference type="EMBL" id="PJJ53580.1"/>
    </source>
</evidence>
<protein>
    <recommendedName>
        <fullName evidence="4">Putative T7SS secretion signal domain-containing protein</fullName>
    </recommendedName>
</protein>
<dbReference type="Proteomes" id="UP000230842">
    <property type="component" value="Unassembled WGS sequence"/>
</dbReference>
<proteinExistence type="predicted"/>
<name>A0A2M9B6K5_9ACTN</name>
<dbReference type="OrthoDB" id="3831541at2"/>
<sequence>MAPTSAADYPTLGFDPAPGDVVAVDGLVLTLKNVSGALDEVANVLHGSADGRWRGKAAEAFRDLLDDELRPKVDDAHQAFGDAHRHLGSWATSLESYQRRAERLESDAAAAQQRADAAQATLDGLPAAPTPGAAPPDDPEEARRQREQQTRRTGARTDLGNADADVASARERARTLHGEYEQRGRDLARLLEGAVDIAPSEPGWLDRIGDAIGDFFEAIDDFLADIGDALIELLAEFAPLLALIGDIAGLLSTVLGLLALIPGLQFLAVPALILGGVALLSHYLAAVGETGSFLEALKDPAVIMDAVALALGGGAFALGAKLTGVARASGNTRMVPQLIGGAREVPYGFFNIARGTVTSMEMPELVVRTINLHVSWGSFGAVGAGAQGNANLLGRLFSGDVGPMRDTSPVAS</sequence>
<evidence type="ECO:0000256" key="1">
    <source>
        <dbReference type="SAM" id="Coils"/>
    </source>
</evidence>
<evidence type="ECO:0000259" key="4">
    <source>
        <dbReference type="Pfam" id="PF21725"/>
    </source>
</evidence>
<dbReference type="Gene3D" id="1.20.120.330">
    <property type="entry name" value="Nucleotidyltransferases domain 2"/>
    <property type="match status" value="1"/>
</dbReference>
<feature type="transmembrane region" description="Helical" evidence="3">
    <location>
        <begin position="306"/>
        <end position="324"/>
    </location>
</feature>
<feature type="coiled-coil region" evidence="1">
    <location>
        <begin position="94"/>
        <end position="121"/>
    </location>
</feature>
<dbReference type="RefSeq" id="WP_100415226.1">
    <property type="nucleotide sequence ID" value="NZ_PGEZ01000002.1"/>
</dbReference>
<comment type="caution">
    <text evidence="5">The sequence shown here is derived from an EMBL/GenBank/DDBJ whole genome shotgun (WGS) entry which is preliminary data.</text>
</comment>
<dbReference type="EMBL" id="PGEZ01000002">
    <property type="protein sequence ID" value="PJJ53580.1"/>
    <property type="molecule type" value="Genomic_DNA"/>
</dbReference>
<dbReference type="AlphaFoldDB" id="A0A2M9B6K5"/>
<gene>
    <name evidence="5" type="ORF">CLV56_3070</name>
</gene>
<evidence type="ECO:0000256" key="2">
    <source>
        <dbReference type="SAM" id="MobiDB-lite"/>
    </source>
</evidence>
<evidence type="ECO:0000313" key="6">
    <source>
        <dbReference type="Proteomes" id="UP000230842"/>
    </source>
</evidence>
<feature type="compositionally biased region" description="Basic and acidic residues" evidence="2">
    <location>
        <begin position="141"/>
        <end position="150"/>
    </location>
</feature>
<dbReference type="Pfam" id="PF21725">
    <property type="entry name" value="T7SS_signal"/>
    <property type="match status" value="1"/>
</dbReference>
<organism evidence="5 6">
    <name type="scientific">Mumia flava</name>
    <dbReference type="NCBI Taxonomy" id="1348852"/>
    <lineage>
        <taxon>Bacteria</taxon>
        <taxon>Bacillati</taxon>
        <taxon>Actinomycetota</taxon>
        <taxon>Actinomycetes</taxon>
        <taxon>Propionibacteriales</taxon>
        <taxon>Nocardioidaceae</taxon>
        <taxon>Mumia</taxon>
    </lineage>
</organism>